<gene>
    <name evidence="4" type="ORF">PM001_LOCUS2587</name>
    <name evidence="5" type="ORF">PM001_LOCUS27997</name>
</gene>
<feature type="region of interest" description="Disordered" evidence="2">
    <location>
        <begin position="753"/>
        <end position="779"/>
    </location>
</feature>
<evidence type="ECO:0000313" key="4">
    <source>
        <dbReference type="EMBL" id="CAK7902827.1"/>
    </source>
</evidence>
<dbReference type="PROSITE" id="PS50866">
    <property type="entry name" value="GOLD"/>
    <property type="match status" value="1"/>
</dbReference>
<keyword evidence="1" id="KW-0175">Coiled coil</keyword>
<dbReference type="EMBL" id="CAKLBY020000025">
    <property type="protein sequence ID" value="CAK7902827.1"/>
    <property type="molecule type" value="Genomic_DNA"/>
</dbReference>
<protein>
    <recommendedName>
        <fullName evidence="3">GOLD domain-containing protein</fullName>
    </recommendedName>
</protein>
<feature type="domain" description="GOLD" evidence="3">
    <location>
        <begin position="182"/>
        <end position="299"/>
    </location>
</feature>
<reference evidence="4" key="1">
    <citation type="submission" date="2024-01" db="EMBL/GenBank/DDBJ databases">
        <authorList>
            <person name="Webb A."/>
        </authorList>
    </citation>
    <scope>NUCLEOTIDE SEQUENCE</scope>
    <source>
        <strain evidence="4">Pm1</strain>
    </source>
</reference>
<dbReference type="Proteomes" id="UP001162060">
    <property type="component" value="Unassembled WGS sequence"/>
</dbReference>
<name>A0AAV1T7U2_9STRA</name>
<evidence type="ECO:0000313" key="5">
    <source>
        <dbReference type="EMBL" id="CAK7942847.1"/>
    </source>
</evidence>
<proteinExistence type="predicted"/>
<dbReference type="EMBL" id="CAKLBY020000283">
    <property type="protein sequence ID" value="CAK7942847.1"/>
    <property type="molecule type" value="Genomic_DNA"/>
</dbReference>
<dbReference type="AlphaFoldDB" id="A0AAV1T7U2"/>
<feature type="coiled-coil region" evidence="1">
    <location>
        <begin position="573"/>
        <end position="607"/>
    </location>
</feature>
<sequence length="842" mass="94116">MATDVPLVAAATSDATTELSAAPDTPAFVSASDENLPHNDIDEFLDVVVTSVDAVCPSVSQSLALFTLSTSDLHVYTVEFVVTRGVTSYCIKRPLPTLYEVLSHIQTTFTTREQSPPTDSIKLPEFPLKSTRNDAAIAQWCTQMTVFLAAHRCGMLQLHPDWLDFVVERGEDQGARLHMTAIDFILQAFPLEKLVVPRSSQQEVVVQVTASGKDEDASQFIVWKFELEEFDVDFSVSFTPELCEQELVEVVHARTRYVVTIGRAVEGSFRCDRAGKITLTWDNSYSRLRGKNVLYQVQVVTGSVMASATAAADALDEAVRVEQARNHERNAALSRALIVSPMSTPDANELSRYSAYIPSAIAQQSWLLSAPINVAGHLASKLFGSQDLTAVIPSSLDPAAQKACQHNRGLDSDARSLVEELNGLNMQLMERMEIHEDSIAKLTAQRDQERSKAHIALVEKDNYANEVRAKEDALASTVGELQRIQREREAWREIQAERDALLEEKHRWAMADDFDGGDNDASSIAREMDTAIRYRLEKELGQAEATILRCRAELGYPLNNHLTGTSTRFETIAREMAASKHRYEEQIQIWEQERMQLTQQLVKARGQRRVLVTEIRNMRTQTESQIAVAMAEASEARMVNKRLKTQNGLLLTQIRTLINETESNEKKTRDAKDELEPQQKQESQQLSRVQSQSKAGEALGLETAVAMVDLTVRSQNEGSKREAATDEVDDSPVPYTLDDNDIAVLNGRPLPSIATSATSASRPQRYKETETLSLSSPGPLIDRRQNPFRARLLAFFEEHDPTKVVEVDEMLLHYKGVEESLFESLELKYSFTELNRCIAQAL</sequence>
<feature type="compositionally biased region" description="Polar residues" evidence="2">
    <location>
        <begin position="680"/>
        <end position="694"/>
    </location>
</feature>
<feature type="compositionally biased region" description="Polar residues" evidence="2">
    <location>
        <begin position="753"/>
        <end position="762"/>
    </location>
</feature>
<feature type="region of interest" description="Disordered" evidence="2">
    <location>
        <begin position="661"/>
        <end position="694"/>
    </location>
</feature>
<feature type="region of interest" description="Disordered" evidence="2">
    <location>
        <begin position="713"/>
        <end position="735"/>
    </location>
</feature>
<dbReference type="SUPFAM" id="SSF101576">
    <property type="entry name" value="Supernatant protein factor (SPF), C-terminal domain"/>
    <property type="match status" value="1"/>
</dbReference>
<feature type="compositionally biased region" description="Basic and acidic residues" evidence="2">
    <location>
        <begin position="663"/>
        <end position="679"/>
    </location>
</feature>
<evidence type="ECO:0000256" key="1">
    <source>
        <dbReference type="SAM" id="Coils"/>
    </source>
</evidence>
<organism evidence="4 6">
    <name type="scientific">Peronospora matthiolae</name>
    <dbReference type="NCBI Taxonomy" id="2874970"/>
    <lineage>
        <taxon>Eukaryota</taxon>
        <taxon>Sar</taxon>
        <taxon>Stramenopiles</taxon>
        <taxon>Oomycota</taxon>
        <taxon>Peronosporomycetes</taxon>
        <taxon>Peronosporales</taxon>
        <taxon>Peronosporaceae</taxon>
        <taxon>Peronospora</taxon>
    </lineage>
</organism>
<dbReference type="InterPro" id="IPR036598">
    <property type="entry name" value="GOLD_dom_sf"/>
</dbReference>
<comment type="caution">
    <text evidence="4">The sequence shown here is derived from an EMBL/GenBank/DDBJ whole genome shotgun (WGS) entry which is preliminary data.</text>
</comment>
<dbReference type="InterPro" id="IPR009038">
    <property type="entry name" value="GOLD_dom"/>
</dbReference>
<accession>A0AAV1T7U2</accession>
<evidence type="ECO:0000256" key="2">
    <source>
        <dbReference type="SAM" id="MobiDB-lite"/>
    </source>
</evidence>
<dbReference type="Gene3D" id="2.60.120.680">
    <property type="entry name" value="GOLD domain"/>
    <property type="match status" value="1"/>
</dbReference>
<evidence type="ECO:0000259" key="3">
    <source>
        <dbReference type="PROSITE" id="PS50866"/>
    </source>
</evidence>
<evidence type="ECO:0000313" key="6">
    <source>
        <dbReference type="Proteomes" id="UP001162060"/>
    </source>
</evidence>
<feature type="coiled-coil region" evidence="1">
    <location>
        <begin position="418"/>
        <end position="452"/>
    </location>
</feature>